<evidence type="ECO:0000256" key="1">
    <source>
        <dbReference type="SAM" id="MobiDB-lite"/>
    </source>
</evidence>
<evidence type="ECO:0000313" key="2">
    <source>
        <dbReference type="EMBL" id="KAI1879949.1"/>
    </source>
</evidence>
<organism evidence="2 3">
    <name type="scientific">Neoarthrinium moseri</name>
    <dbReference type="NCBI Taxonomy" id="1658444"/>
    <lineage>
        <taxon>Eukaryota</taxon>
        <taxon>Fungi</taxon>
        <taxon>Dikarya</taxon>
        <taxon>Ascomycota</taxon>
        <taxon>Pezizomycotina</taxon>
        <taxon>Sordariomycetes</taxon>
        <taxon>Xylariomycetidae</taxon>
        <taxon>Amphisphaeriales</taxon>
        <taxon>Apiosporaceae</taxon>
        <taxon>Neoarthrinium</taxon>
    </lineage>
</organism>
<dbReference type="EMBL" id="JAFIMR010000003">
    <property type="protein sequence ID" value="KAI1879949.1"/>
    <property type="molecule type" value="Genomic_DNA"/>
</dbReference>
<protein>
    <submittedName>
        <fullName evidence="2">Uncharacterized protein</fullName>
    </submittedName>
</protein>
<name>A0A9Q0ATF4_9PEZI</name>
<dbReference type="AlphaFoldDB" id="A0A9Q0ATF4"/>
<keyword evidence="3" id="KW-1185">Reference proteome</keyword>
<feature type="compositionally biased region" description="Basic residues" evidence="1">
    <location>
        <begin position="203"/>
        <end position="225"/>
    </location>
</feature>
<feature type="compositionally biased region" description="Basic and acidic residues" evidence="1">
    <location>
        <begin position="163"/>
        <end position="174"/>
    </location>
</feature>
<gene>
    <name evidence="2" type="ORF">JX265_001570</name>
</gene>
<feature type="region of interest" description="Disordered" evidence="1">
    <location>
        <begin position="122"/>
        <end position="225"/>
    </location>
</feature>
<sequence>MATKIDAHALLTSQGWRGKGHSLHPTNDDTGLKHHILIRREGSDGRGIGAKKDHKQEAWWMNAFDQALKGIDTSSGSMKRTAGSGKLDIEKITAKGAKKYTGASGLYTSFVRGGLLKGTVEMGAGGLPTPPDSGAGTPTAELREERKETKEERRARRGTKQLKKAEDAAKEAAKQKAALKAQKKAQKKADKAALKAGETKEQRRARRDARRARKEEKRRRKRSEG</sequence>
<comment type="caution">
    <text evidence="2">The sequence shown here is derived from an EMBL/GenBank/DDBJ whole genome shotgun (WGS) entry which is preliminary data.</text>
</comment>
<evidence type="ECO:0000313" key="3">
    <source>
        <dbReference type="Proteomes" id="UP000829685"/>
    </source>
</evidence>
<feature type="compositionally biased region" description="Basic and acidic residues" evidence="1">
    <location>
        <begin position="141"/>
        <end position="154"/>
    </location>
</feature>
<dbReference type="Proteomes" id="UP000829685">
    <property type="component" value="Unassembled WGS sequence"/>
</dbReference>
<reference evidence="2" key="1">
    <citation type="submission" date="2021-03" db="EMBL/GenBank/DDBJ databases">
        <title>Revisited historic fungal species revealed as producer of novel bioactive compounds through whole genome sequencing and comparative genomics.</title>
        <authorList>
            <person name="Vignolle G.A."/>
            <person name="Hochenegger N."/>
            <person name="Mach R.L."/>
            <person name="Mach-Aigner A.R."/>
            <person name="Javad Rahimi M."/>
            <person name="Salim K.A."/>
            <person name="Chan C.M."/>
            <person name="Lim L.B.L."/>
            <person name="Cai F."/>
            <person name="Druzhinina I.S."/>
            <person name="U'Ren J.M."/>
            <person name="Derntl C."/>
        </authorList>
    </citation>
    <scope>NUCLEOTIDE SEQUENCE</scope>
    <source>
        <strain evidence="2">TUCIM 5799</strain>
    </source>
</reference>
<feature type="compositionally biased region" description="Basic and acidic residues" evidence="1">
    <location>
        <begin position="187"/>
        <end position="202"/>
    </location>
</feature>
<accession>A0A9Q0ATF4</accession>
<proteinExistence type="predicted"/>